<evidence type="ECO:0000259" key="5">
    <source>
        <dbReference type="Pfam" id="PF01425"/>
    </source>
</evidence>
<accession>A0ABM8CQ90</accession>
<dbReference type="InterPro" id="IPR023631">
    <property type="entry name" value="Amidase_dom"/>
</dbReference>
<feature type="region of interest" description="Disordered" evidence="4">
    <location>
        <begin position="1"/>
        <end position="63"/>
    </location>
</feature>
<evidence type="ECO:0000256" key="3">
    <source>
        <dbReference type="ARBA" id="ARBA00012922"/>
    </source>
</evidence>
<dbReference type="PANTHER" id="PTHR11895">
    <property type="entry name" value="TRANSAMIDASE"/>
    <property type="match status" value="1"/>
</dbReference>
<organism evidence="6 7">
    <name type="scientific">Nocardia sputorum</name>
    <dbReference type="NCBI Taxonomy" id="2984338"/>
    <lineage>
        <taxon>Bacteria</taxon>
        <taxon>Bacillati</taxon>
        <taxon>Actinomycetota</taxon>
        <taxon>Actinomycetes</taxon>
        <taxon>Mycobacteriales</taxon>
        <taxon>Nocardiaceae</taxon>
        <taxon>Nocardia</taxon>
    </lineage>
</organism>
<dbReference type="InterPro" id="IPR036928">
    <property type="entry name" value="AS_sf"/>
</dbReference>
<dbReference type="EMBL" id="AP026978">
    <property type="protein sequence ID" value="BDT97047.1"/>
    <property type="molecule type" value="Genomic_DNA"/>
</dbReference>
<evidence type="ECO:0000313" key="7">
    <source>
        <dbReference type="Proteomes" id="UP001317870"/>
    </source>
</evidence>
<dbReference type="SUPFAM" id="SSF75304">
    <property type="entry name" value="Amidase signature (AS) enzymes"/>
    <property type="match status" value="1"/>
</dbReference>
<comment type="catalytic activity">
    <reaction evidence="1">
        <text>a monocarboxylic acid amide + H2O = a monocarboxylate + NH4(+)</text>
        <dbReference type="Rhea" id="RHEA:12020"/>
        <dbReference type="ChEBI" id="CHEBI:15377"/>
        <dbReference type="ChEBI" id="CHEBI:28938"/>
        <dbReference type="ChEBI" id="CHEBI:35757"/>
        <dbReference type="ChEBI" id="CHEBI:83628"/>
        <dbReference type="EC" id="3.5.1.4"/>
    </reaction>
</comment>
<keyword evidence="7" id="KW-1185">Reference proteome</keyword>
<dbReference type="Gene3D" id="3.90.1300.10">
    <property type="entry name" value="Amidase signature (AS) domain"/>
    <property type="match status" value="1"/>
</dbReference>
<dbReference type="EC" id="3.5.1.4" evidence="3"/>
<evidence type="ECO:0000256" key="1">
    <source>
        <dbReference type="ARBA" id="ARBA00001311"/>
    </source>
</evidence>
<reference evidence="6 7" key="1">
    <citation type="submission" date="2022-11" db="EMBL/GenBank/DDBJ databases">
        <title>Genome Sequencing of Nocardia sp. ON39_IFM12276 and assembly.</title>
        <authorList>
            <person name="Shimojima M."/>
            <person name="Toyokawa M."/>
            <person name="Uesaka K."/>
        </authorList>
    </citation>
    <scope>NUCLEOTIDE SEQUENCE [LARGE SCALE GENOMIC DNA]</scope>
    <source>
        <strain evidence="6 7">IFM 12276</strain>
    </source>
</reference>
<dbReference type="Pfam" id="PF01425">
    <property type="entry name" value="Amidase"/>
    <property type="match status" value="1"/>
</dbReference>
<feature type="compositionally biased region" description="Basic and acidic residues" evidence="4">
    <location>
        <begin position="49"/>
        <end position="62"/>
    </location>
</feature>
<evidence type="ECO:0000256" key="4">
    <source>
        <dbReference type="SAM" id="MobiDB-lite"/>
    </source>
</evidence>
<dbReference type="PANTHER" id="PTHR11895:SF7">
    <property type="entry name" value="GLUTAMYL-TRNA(GLN) AMIDOTRANSFERASE SUBUNIT A, MITOCHONDRIAL"/>
    <property type="match status" value="1"/>
</dbReference>
<dbReference type="Proteomes" id="UP001317870">
    <property type="component" value="Chromosome"/>
</dbReference>
<protein>
    <recommendedName>
        <fullName evidence="3">amidase</fullName>
        <ecNumber evidence="3">3.5.1.4</ecNumber>
    </recommendedName>
</protein>
<proteinExistence type="inferred from homology"/>
<evidence type="ECO:0000256" key="2">
    <source>
        <dbReference type="ARBA" id="ARBA00009199"/>
    </source>
</evidence>
<evidence type="ECO:0000313" key="6">
    <source>
        <dbReference type="EMBL" id="BDT97047.1"/>
    </source>
</evidence>
<feature type="domain" description="Amidase" evidence="5">
    <location>
        <begin position="89"/>
        <end position="476"/>
    </location>
</feature>
<dbReference type="InterPro" id="IPR000120">
    <property type="entry name" value="Amidase"/>
</dbReference>
<comment type="similarity">
    <text evidence="2">Belongs to the amidase family.</text>
</comment>
<gene>
    <name evidence="6" type="primary">amiB2_1</name>
    <name evidence="6" type="ORF">IFM12276_00760</name>
</gene>
<name>A0ABM8CQ90_9NOCA</name>
<sequence length="499" mass="52350">MRLDSGSPDFDNDATGDDQHMSDEAAIMADSSKINEPMLSRPFGTATETRPDSARDTEDGLERGPAATIAACVRDGLLHPGQVAADAGTRIAAADRNCPAFSVLRAEQAMAESASLTERDDLDVLPMAGVPVAVEHGVPIAGEPVPWGPAAAADHPVVARLRAAGAVVMGLVAAPELSRWATSEGSERVIRNPWNQGRNAGGAAGAAIAAGLIPVAHGCDGLGAVRVAAACCGVFGIKPGQHMVPGAGAWSGLVESGVLASSVDDAALALSVLAARPDLAEVDPPGRLRIALAVDPPSRLLRVDRHWTAAARRAAAVAAAAGHVVEPTVLPYGNALLATSLRWLALGARDAPELPEPDQLSRRARRRLALGRTVHRLRLARPAQIDRVEARLLEFFERYDVVITPTLAAPPPPARAWHFRNRPATLLAGARFAPFTPLWNLVGWPAASIPMGMHPGSETPVAAQLAGPPGSESTLLRLSAQLETRYPWQRTAPEGRFIR</sequence>